<dbReference type="RefSeq" id="XP_001313691.1">
    <property type="nucleotide sequence ID" value="XM_001313690.1"/>
</dbReference>
<dbReference type="SMART" id="SM00248">
    <property type="entry name" value="ANK"/>
    <property type="match status" value="2"/>
</dbReference>
<reference evidence="2" key="2">
    <citation type="journal article" date="2007" name="Science">
        <title>Draft genome sequence of the sexually transmitted pathogen Trichomonas vaginalis.</title>
        <authorList>
            <person name="Carlton J.M."/>
            <person name="Hirt R.P."/>
            <person name="Silva J.C."/>
            <person name="Delcher A.L."/>
            <person name="Schatz M."/>
            <person name="Zhao Q."/>
            <person name="Wortman J.R."/>
            <person name="Bidwell S.L."/>
            <person name="Alsmark U.C.M."/>
            <person name="Besteiro S."/>
            <person name="Sicheritz-Ponten T."/>
            <person name="Noel C.J."/>
            <person name="Dacks J.B."/>
            <person name="Foster P.G."/>
            <person name="Simillion C."/>
            <person name="Van de Peer Y."/>
            <person name="Miranda-Saavedra D."/>
            <person name="Barton G.J."/>
            <person name="Westrop G.D."/>
            <person name="Mueller S."/>
            <person name="Dessi D."/>
            <person name="Fiori P.L."/>
            <person name="Ren Q."/>
            <person name="Paulsen I."/>
            <person name="Zhang H."/>
            <person name="Bastida-Corcuera F.D."/>
            <person name="Simoes-Barbosa A."/>
            <person name="Brown M.T."/>
            <person name="Hayes R.D."/>
            <person name="Mukherjee M."/>
            <person name="Okumura C.Y."/>
            <person name="Schneider R."/>
            <person name="Smith A.J."/>
            <person name="Vanacova S."/>
            <person name="Villalvazo M."/>
            <person name="Haas B.J."/>
            <person name="Pertea M."/>
            <person name="Feldblyum T.V."/>
            <person name="Utterback T.R."/>
            <person name="Shu C.L."/>
            <person name="Osoegawa K."/>
            <person name="de Jong P.J."/>
            <person name="Hrdy I."/>
            <person name="Horvathova L."/>
            <person name="Zubacova Z."/>
            <person name="Dolezal P."/>
            <person name="Malik S.B."/>
            <person name="Logsdon J.M. Jr."/>
            <person name="Henze K."/>
            <person name="Gupta A."/>
            <person name="Wang C.C."/>
            <person name="Dunne R.L."/>
            <person name="Upcroft J.A."/>
            <person name="Upcroft P."/>
            <person name="White O."/>
            <person name="Salzberg S.L."/>
            <person name="Tang P."/>
            <person name="Chiu C.-H."/>
            <person name="Lee Y.-S."/>
            <person name="Embley T.M."/>
            <person name="Coombs G.H."/>
            <person name="Mottram J.C."/>
            <person name="Tachezy J."/>
            <person name="Fraser-Liggett C.M."/>
            <person name="Johnson P.J."/>
        </authorList>
    </citation>
    <scope>NUCLEOTIDE SEQUENCE [LARGE SCALE GENOMIC DNA]</scope>
    <source>
        <strain evidence="2">G3</strain>
    </source>
</reference>
<dbReference type="KEGG" id="tva:4758584"/>
<accession>A2F2W9</accession>
<feature type="repeat" description="ANK" evidence="1">
    <location>
        <begin position="36"/>
        <end position="68"/>
    </location>
</feature>
<gene>
    <name evidence="2" type="ORF">TVAG_096730</name>
</gene>
<dbReference type="VEuPathDB" id="TrichDB:TVAG_096730"/>
<dbReference type="SUPFAM" id="SSF48403">
    <property type="entry name" value="Ankyrin repeat"/>
    <property type="match status" value="1"/>
</dbReference>
<dbReference type="Gene3D" id="1.25.40.20">
    <property type="entry name" value="Ankyrin repeat-containing domain"/>
    <property type="match status" value="1"/>
</dbReference>
<dbReference type="PROSITE" id="PS50088">
    <property type="entry name" value="ANK_REPEAT"/>
    <property type="match status" value="2"/>
</dbReference>
<evidence type="ECO:0000313" key="2">
    <source>
        <dbReference type="EMBL" id="EAY00762.1"/>
    </source>
</evidence>
<evidence type="ECO:0000256" key="1">
    <source>
        <dbReference type="PROSITE-ProRule" id="PRU00023"/>
    </source>
</evidence>
<protein>
    <submittedName>
        <fullName evidence="2">Ankyrin repeat protein, putative</fullName>
    </submittedName>
</protein>
<proteinExistence type="predicted"/>
<dbReference type="InterPro" id="IPR036770">
    <property type="entry name" value="Ankyrin_rpt-contain_sf"/>
</dbReference>
<sequence>MSINYSLLHIALMHYNKDISNLLISYGSDIFAKKNYGMTALHFAYESSFKRAIKLILSPDVDANLENDFVLTALQTAVQKGINDLI</sequence>
<dbReference type="SMR" id="A2F2W9"/>
<evidence type="ECO:0000313" key="3">
    <source>
        <dbReference type="Proteomes" id="UP000001542"/>
    </source>
</evidence>
<name>A2F2W9_TRIV3</name>
<dbReference type="EMBL" id="DS113590">
    <property type="protein sequence ID" value="EAY00762.1"/>
    <property type="molecule type" value="Genomic_DNA"/>
</dbReference>
<dbReference type="InterPro" id="IPR002110">
    <property type="entry name" value="Ankyrin_rpt"/>
</dbReference>
<dbReference type="Pfam" id="PF12796">
    <property type="entry name" value="Ank_2"/>
    <property type="match status" value="1"/>
</dbReference>
<feature type="repeat" description="ANK" evidence="1">
    <location>
        <begin position="3"/>
        <end position="35"/>
    </location>
</feature>
<dbReference type="AlphaFoldDB" id="A2F2W9"/>
<keyword evidence="3" id="KW-1185">Reference proteome</keyword>
<organism evidence="2 3">
    <name type="scientific">Trichomonas vaginalis (strain ATCC PRA-98 / G3)</name>
    <dbReference type="NCBI Taxonomy" id="412133"/>
    <lineage>
        <taxon>Eukaryota</taxon>
        <taxon>Metamonada</taxon>
        <taxon>Parabasalia</taxon>
        <taxon>Trichomonadida</taxon>
        <taxon>Trichomonadidae</taxon>
        <taxon>Trichomonas</taxon>
    </lineage>
</organism>
<keyword evidence="1" id="KW-0040">ANK repeat</keyword>
<dbReference type="VEuPathDB" id="TrichDB:TVAGG3_0342320"/>
<dbReference type="InParanoid" id="A2F2W9"/>
<reference evidence="2" key="1">
    <citation type="submission" date="2006-10" db="EMBL/GenBank/DDBJ databases">
        <authorList>
            <person name="Amadeo P."/>
            <person name="Zhao Q."/>
            <person name="Wortman J."/>
            <person name="Fraser-Liggett C."/>
            <person name="Carlton J."/>
        </authorList>
    </citation>
    <scope>NUCLEOTIDE SEQUENCE</scope>
    <source>
        <strain evidence="2">G3</strain>
    </source>
</reference>
<dbReference type="Proteomes" id="UP000001542">
    <property type="component" value="Unassembled WGS sequence"/>
</dbReference>